<evidence type="ECO:0000256" key="6">
    <source>
        <dbReference type="PIRSR" id="PIRSR600269-50"/>
    </source>
</evidence>
<feature type="domain" description="Copper amine oxidase N2-terminal" evidence="12">
    <location>
        <begin position="73"/>
        <end position="157"/>
    </location>
</feature>
<organism evidence="14 15">
    <name type="scientific">Pinctada imbricata</name>
    <name type="common">Atlantic pearl-oyster</name>
    <name type="synonym">Pinctada martensii</name>
    <dbReference type="NCBI Taxonomy" id="66713"/>
    <lineage>
        <taxon>Eukaryota</taxon>
        <taxon>Metazoa</taxon>
        <taxon>Spiralia</taxon>
        <taxon>Lophotrochozoa</taxon>
        <taxon>Mollusca</taxon>
        <taxon>Bivalvia</taxon>
        <taxon>Autobranchia</taxon>
        <taxon>Pteriomorphia</taxon>
        <taxon>Pterioida</taxon>
        <taxon>Pterioidea</taxon>
        <taxon>Pteriidae</taxon>
        <taxon>Pinctada</taxon>
    </lineage>
</organism>
<dbReference type="GO" id="GO:0008131">
    <property type="term" value="F:primary methylamine oxidase activity"/>
    <property type="evidence" value="ECO:0007669"/>
    <property type="project" value="InterPro"/>
</dbReference>
<dbReference type="GO" id="GO:0005886">
    <property type="term" value="C:plasma membrane"/>
    <property type="evidence" value="ECO:0007669"/>
    <property type="project" value="TreeGrafter"/>
</dbReference>
<dbReference type="EC" id="1.4.3.-" evidence="8"/>
<feature type="domain" description="DUF1965" evidence="13">
    <location>
        <begin position="248"/>
        <end position="301"/>
    </location>
</feature>
<keyword evidence="10" id="KW-0812">Transmembrane</keyword>
<keyword evidence="10" id="KW-1133">Transmembrane helix</keyword>
<keyword evidence="15" id="KW-1185">Reference proteome</keyword>
<evidence type="ECO:0000256" key="9">
    <source>
        <dbReference type="SAM" id="MobiDB-lite"/>
    </source>
</evidence>
<dbReference type="InterPro" id="IPR049948">
    <property type="entry name" value="Cu_Am_ox_TPQ-bd"/>
</dbReference>
<accession>A0AA88Y4I1</accession>
<dbReference type="Proteomes" id="UP001186944">
    <property type="component" value="Unassembled WGS sequence"/>
</dbReference>
<dbReference type="PANTHER" id="PTHR10638:SF20">
    <property type="entry name" value="AMINE OXIDASE"/>
    <property type="match status" value="1"/>
</dbReference>
<feature type="transmembrane region" description="Helical" evidence="10">
    <location>
        <begin position="12"/>
        <end position="34"/>
    </location>
</feature>
<name>A0AA88Y4I1_PINIB</name>
<comment type="PTM">
    <text evidence="7 8">Topaquinone (TPQ) is generated by copper-dependent autoxidation of a specific tyrosyl residue.</text>
</comment>
<dbReference type="EMBL" id="VSWD01000007">
    <property type="protein sequence ID" value="KAK3097716.1"/>
    <property type="molecule type" value="Genomic_DNA"/>
</dbReference>
<comment type="cofactor">
    <cofactor evidence="8">
        <name>Cu cation</name>
        <dbReference type="ChEBI" id="CHEBI:23378"/>
    </cofactor>
    <text evidence="8">Contains 1 topaquinone per subunit.</text>
</comment>
<feature type="modified residue" description="2',4',5'-topaquinone" evidence="7">
    <location>
        <position position="489"/>
    </location>
</feature>
<keyword evidence="10" id="KW-0472">Membrane</keyword>
<dbReference type="InterPro" id="IPR015800">
    <property type="entry name" value="Cu_amine_oxidase_N2"/>
</dbReference>
<comment type="similarity">
    <text evidence="1 8">Belongs to the copper/topaquinone oxidase family.</text>
</comment>
<evidence type="ECO:0000256" key="5">
    <source>
        <dbReference type="ARBA" id="ARBA00023008"/>
    </source>
</evidence>
<feature type="active site" description="Schiff-base intermediate with substrate; via topaquinone" evidence="6">
    <location>
        <position position="489"/>
    </location>
</feature>
<evidence type="ECO:0000256" key="2">
    <source>
        <dbReference type="ARBA" id="ARBA00022723"/>
    </source>
</evidence>
<dbReference type="PRINTS" id="PR00766">
    <property type="entry name" value="CUDAOXIDASE"/>
</dbReference>
<proteinExistence type="inferred from homology"/>
<sequence length="719" mass="82752">MKKTISGTSMWKWLTFLFAISTFVFLIMTVTLWVTRDTKIVLSDVPVCGRHRQTTHHGVKIKANSSLQQLTRHEMSVVLDYLYQKPDLNLEQIKDASIHKSFVHTIELKTPRKADVLRFLNGEPPPKREAKVFIFRGDANPPYIGEYVVGPLPNVSYVRLENTTSRVTKVPYIYRPFSSFEFMAIYRYVIAAVGRDAHQVLLESYNATPTKCGDHCLRFSMTPISSAFLKRGERKAWFWFAYDVEFFTLHPLDFQFLVDMTDANPRNWKIEDIWYSNQLFPSMKDFLSNYTCGAINKTRLSFPGENERYKSSLQFRQNSSMLEDDVRPPLLFDQDGPRYTVGDNIISYMAWGMEFKVSPTRGLELFNVRFDKETIVYEMSLQEVAVMYSGYSPTAKLFNYADSAGLFGTRSRGLLPGVDCPAHAKFVDVVLYSANEGGMRSYQNALCVFEQNDNIPLRRHRAYGRIGAFYGGVGTHSLVVRSILSVINYDYIIDYIFYQNGAIETKVSLTGYLGTSFYYPPELKFGAHLGKNLNAGMHLHLFNFKVDLDVRGTENRFETLDIEMINETDPWYGHYHVQNQYTKSVSVTELDAVYKFNFSSPKYLLMSNNRSTTGEGLPRSYQIKATGISRVLLPDDYGFTKSISWSKYQLSFFLLPFNYFDEDQSMRSPDSVRVDPKDERRPTDGATVTRYHRRDSSSCVPFFPFPDDDLSKNSTVLFT</sequence>
<evidence type="ECO:0000256" key="1">
    <source>
        <dbReference type="ARBA" id="ARBA00007983"/>
    </source>
</evidence>
<dbReference type="AlphaFoldDB" id="A0AA88Y4I1"/>
<dbReference type="InterPro" id="IPR036460">
    <property type="entry name" value="Cu_amine_oxidase_C_sf"/>
</dbReference>
<evidence type="ECO:0000259" key="13">
    <source>
        <dbReference type="Pfam" id="PF09248"/>
    </source>
</evidence>
<evidence type="ECO:0000313" key="14">
    <source>
        <dbReference type="EMBL" id="KAK3097716.1"/>
    </source>
</evidence>
<reference evidence="14" key="1">
    <citation type="submission" date="2019-08" db="EMBL/GenBank/DDBJ databases">
        <title>The improved chromosome-level genome for the pearl oyster Pinctada fucata martensii using PacBio sequencing and Hi-C.</title>
        <authorList>
            <person name="Zheng Z."/>
        </authorList>
    </citation>
    <scope>NUCLEOTIDE SEQUENCE</scope>
    <source>
        <strain evidence="14">ZZ-2019</strain>
        <tissue evidence="14">Adductor muscle</tissue>
    </source>
</reference>
<keyword evidence="5 8" id="KW-0186">Copper</keyword>
<protein>
    <recommendedName>
        <fullName evidence="8">Amine oxidase</fullName>
        <ecNumber evidence="8">1.4.3.-</ecNumber>
    </recommendedName>
</protein>
<gene>
    <name evidence="14" type="ORF">FSP39_012427</name>
</gene>
<evidence type="ECO:0000256" key="8">
    <source>
        <dbReference type="RuleBase" id="RU000672"/>
    </source>
</evidence>
<dbReference type="PANTHER" id="PTHR10638">
    <property type="entry name" value="COPPER AMINE OXIDASE"/>
    <property type="match status" value="1"/>
</dbReference>
<dbReference type="Gene3D" id="2.70.98.20">
    <property type="entry name" value="Copper amine oxidase, catalytic domain"/>
    <property type="match status" value="2"/>
</dbReference>
<keyword evidence="3 6" id="KW-0801">TPQ</keyword>
<dbReference type="SUPFAM" id="SSF49998">
    <property type="entry name" value="Amine oxidase catalytic domain"/>
    <property type="match status" value="1"/>
</dbReference>
<evidence type="ECO:0000256" key="7">
    <source>
        <dbReference type="PIRSR" id="PIRSR600269-51"/>
    </source>
</evidence>
<evidence type="ECO:0000256" key="10">
    <source>
        <dbReference type="SAM" id="Phobius"/>
    </source>
</evidence>
<feature type="compositionally biased region" description="Basic and acidic residues" evidence="9">
    <location>
        <begin position="670"/>
        <end position="683"/>
    </location>
</feature>
<dbReference type="SUPFAM" id="SSF54416">
    <property type="entry name" value="Amine oxidase N-terminal region"/>
    <property type="match status" value="2"/>
</dbReference>
<evidence type="ECO:0000256" key="3">
    <source>
        <dbReference type="ARBA" id="ARBA00022772"/>
    </source>
</evidence>
<evidence type="ECO:0000313" key="15">
    <source>
        <dbReference type="Proteomes" id="UP001186944"/>
    </source>
</evidence>
<dbReference type="GO" id="GO:0048038">
    <property type="term" value="F:quinone binding"/>
    <property type="evidence" value="ECO:0007669"/>
    <property type="project" value="InterPro"/>
</dbReference>
<dbReference type="Pfam" id="PF02727">
    <property type="entry name" value="Cu_amine_oxidN2"/>
    <property type="match status" value="1"/>
</dbReference>
<dbReference type="GO" id="GO:0005507">
    <property type="term" value="F:copper ion binding"/>
    <property type="evidence" value="ECO:0007669"/>
    <property type="project" value="InterPro"/>
</dbReference>
<feature type="domain" description="Copper amine oxidase catalytic" evidence="11">
    <location>
        <begin position="332"/>
        <end position="650"/>
    </location>
</feature>
<evidence type="ECO:0000256" key="4">
    <source>
        <dbReference type="ARBA" id="ARBA00023002"/>
    </source>
</evidence>
<feature type="active site" description="Proton acceptor" evidence="6">
    <location>
        <position position="402"/>
    </location>
</feature>
<dbReference type="Pfam" id="PF09248">
    <property type="entry name" value="DUF1965"/>
    <property type="match status" value="1"/>
</dbReference>
<dbReference type="GO" id="GO:0009308">
    <property type="term" value="P:amine metabolic process"/>
    <property type="evidence" value="ECO:0007669"/>
    <property type="project" value="UniProtKB-UniRule"/>
</dbReference>
<dbReference type="InterPro" id="IPR016182">
    <property type="entry name" value="Cu_amine_oxidase_N-reg"/>
</dbReference>
<keyword evidence="2 8" id="KW-0479">Metal-binding</keyword>
<dbReference type="PROSITE" id="PS01164">
    <property type="entry name" value="COPPER_AMINE_OXID_1"/>
    <property type="match status" value="1"/>
</dbReference>
<dbReference type="InterPro" id="IPR015798">
    <property type="entry name" value="Cu_amine_oxidase_C"/>
</dbReference>
<dbReference type="InterPro" id="IPR000269">
    <property type="entry name" value="Cu_amine_oxidase"/>
</dbReference>
<dbReference type="Gene3D" id="3.10.450.40">
    <property type="match status" value="2"/>
</dbReference>
<comment type="caution">
    <text evidence="14">The sequence shown here is derived from an EMBL/GenBank/DDBJ whole genome shotgun (WGS) entry which is preliminary data.</text>
</comment>
<dbReference type="Pfam" id="PF01179">
    <property type="entry name" value="Cu_amine_oxid"/>
    <property type="match status" value="1"/>
</dbReference>
<dbReference type="InterPro" id="IPR015328">
    <property type="entry name" value="DUF1965"/>
</dbReference>
<feature type="region of interest" description="Disordered" evidence="9">
    <location>
        <begin position="665"/>
        <end position="690"/>
    </location>
</feature>
<evidence type="ECO:0000259" key="12">
    <source>
        <dbReference type="Pfam" id="PF02727"/>
    </source>
</evidence>
<keyword evidence="4 8" id="KW-0560">Oxidoreductase</keyword>
<evidence type="ECO:0000259" key="11">
    <source>
        <dbReference type="Pfam" id="PF01179"/>
    </source>
</evidence>